<keyword evidence="3" id="KW-0789">Thiol protease inhibitor</keyword>
<dbReference type="PANTHER" id="PTHR47116">
    <property type="entry name" value="PHLOEM FILAMENT PROTEIN"/>
    <property type="match status" value="1"/>
</dbReference>
<evidence type="ECO:0000256" key="1">
    <source>
        <dbReference type="ARBA" id="ARBA00007233"/>
    </source>
</evidence>
<dbReference type="EMBL" id="JAUUTY010000004">
    <property type="protein sequence ID" value="KAK1652067.1"/>
    <property type="molecule type" value="Genomic_DNA"/>
</dbReference>
<feature type="chain" id="PRO_5042043671" description="Cystatin domain-containing protein" evidence="5">
    <location>
        <begin position="22"/>
        <end position="124"/>
    </location>
</feature>
<comment type="caution">
    <text evidence="7">The sequence shown here is derived from an EMBL/GenBank/DDBJ whole genome shotgun (WGS) entry which is preliminary data.</text>
</comment>
<evidence type="ECO:0000256" key="2">
    <source>
        <dbReference type="ARBA" id="ARBA00022690"/>
    </source>
</evidence>
<dbReference type="GO" id="GO:0004869">
    <property type="term" value="F:cysteine-type endopeptidase inhibitor activity"/>
    <property type="evidence" value="ECO:0007669"/>
    <property type="project" value="UniProtKB-KW"/>
</dbReference>
<evidence type="ECO:0000256" key="5">
    <source>
        <dbReference type="SAM" id="SignalP"/>
    </source>
</evidence>
<accession>A0AAD8WFC3</accession>
<dbReference type="Proteomes" id="UP001231189">
    <property type="component" value="Unassembled WGS sequence"/>
</dbReference>
<feature type="domain" description="Cystatin" evidence="6">
    <location>
        <begin position="33"/>
        <end position="123"/>
    </location>
</feature>
<dbReference type="AlphaFoldDB" id="A0AAD8WFC3"/>
<dbReference type="SUPFAM" id="SSF54403">
    <property type="entry name" value="Cystatin/monellin"/>
    <property type="match status" value="1"/>
</dbReference>
<dbReference type="InterPro" id="IPR018073">
    <property type="entry name" value="Prot_inh_cystat_CS"/>
</dbReference>
<evidence type="ECO:0000256" key="3">
    <source>
        <dbReference type="ARBA" id="ARBA00022704"/>
    </source>
</evidence>
<dbReference type="GO" id="GO:0006952">
    <property type="term" value="P:defense response"/>
    <property type="evidence" value="ECO:0007669"/>
    <property type="project" value="UniProtKB-KW"/>
</dbReference>
<reference evidence="7" key="1">
    <citation type="submission" date="2023-07" db="EMBL/GenBank/DDBJ databases">
        <title>A chromosome-level genome assembly of Lolium multiflorum.</title>
        <authorList>
            <person name="Chen Y."/>
            <person name="Copetti D."/>
            <person name="Kolliker R."/>
            <person name="Studer B."/>
        </authorList>
    </citation>
    <scope>NUCLEOTIDE SEQUENCE</scope>
    <source>
        <strain evidence="7">02402/16</strain>
        <tissue evidence="7">Leaf</tissue>
    </source>
</reference>
<evidence type="ECO:0000313" key="7">
    <source>
        <dbReference type="EMBL" id="KAK1652067.1"/>
    </source>
</evidence>
<feature type="signal peptide" evidence="5">
    <location>
        <begin position="1"/>
        <end position="21"/>
    </location>
</feature>
<dbReference type="InterPro" id="IPR046350">
    <property type="entry name" value="Cystatin_sf"/>
</dbReference>
<evidence type="ECO:0000256" key="4">
    <source>
        <dbReference type="ARBA" id="ARBA00022821"/>
    </source>
</evidence>
<comment type="similarity">
    <text evidence="1">Belongs to the cystatin family. Phytocystatin subfamily.</text>
</comment>
<keyword evidence="2" id="KW-0646">Protease inhibitor</keyword>
<dbReference type="PROSITE" id="PS00287">
    <property type="entry name" value="CYSTATIN"/>
    <property type="match status" value="1"/>
</dbReference>
<gene>
    <name evidence="7" type="ORF">QYE76_069872</name>
</gene>
<protein>
    <recommendedName>
        <fullName evidence="6">Cystatin domain-containing protein</fullName>
    </recommendedName>
</protein>
<sequence>MRQHNILLLTIAIDIVICVTATPTTAREAVSDVASCGWEQIPDINTQEIQEIARWAVAEHARQASDGLQFKRVVSGMQQLVSGVNYKLRIDAVNGEGKEGTYGAEVYDQPWTQTRTLDYFVPTN</sequence>
<dbReference type="CDD" id="cd00042">
    <property type="entry name" value="CY"/>
    <property type="match status" value="1"/>
</dbReference>
<dbReference type="Pfam" id="PF16845">
    <property type="entry name" value="SQAPI"/>
    <property type="match status" value="1"/>
</dbReference>
<dbReference type="InterPro" id="IPR027214">
    <property type="entry name" value="Cystatin"/>
</dbReference>
<evidence type="ECO:0000313" key="8">
    <source>
        <dbReference type="Proteomes" id="UP001231189"/>
    </source>
</evidence>
<keyword evidence="4" id="KW-0611">Plant defense</keyword>
<evidence type="ECO:0000259" key="6">
    <source>
        <dbReference type="SMART" id="SM00043"/>
    </source>
</evidence>
<keyword evidence="5" id="KW-0732">Signal</keyword>
<name>A0AAD8WFC3_LOLMU</name>
<dbReference type="InterPro" id="IPR000010">
    <property type="entry name" value="Cystatin_dom"/>
</dbReference>
<keyword evidence="8" id="KW-1185">Reference proteome</keyword>
<dbReference type="SMART" id="SM00043">
    <property type="entry name" value="CY"/>
    <property type="match status" value="1"/>
</dbReference>
<organism evidence="7 8">
    <name type="scientific">Lolium multiflorum</name>
    <name type="common">Italian ryegrass</name>
    <name type="synonym">Lolium perenne subsp. multiflorum</name>
    <dbReference type="NCBI Taxonomy" id="4521"/>
    <lineage>
        <taxon>Eukaryota</taxon>
        <taxon>Viridiplantae</taxon>
        <taxon>Streptophyta</taxon>
        <taxon>Embryophyta</taxon>
        <taxon>Tracheophyta</taxon>
        <taxon>Spermatophyta</taxon>
        <taxon>Magnoliopsida</taxon>
        <taxon>Liliopsida</taxon>
        <taxon>Poales</taxon>
        <taxon>Poaceae</taxon>
        <taxon>BOP clade</taxon>
        <taxon>Pooideae</taxon>
        <taxon>Poodae</taxon>
        <taxon>Poeae</taxon>
        <taxon>Poeae Chloroplast Group 2 (Poeae type)</taxon>
        <taxon>Loliodinae</taxon>
        <taxon>Loliinae</taxon>
        <taxon>Lolium</taxon>
    </lineage>
</organism>
<dbReference type="Gene3D" id="3.10.450.10">
    <property type="match status" value="1"/>
</dbReference>
<proteinExistence type="inferred from homology"/>